<dbReference type="EMBL" id="JBHSNF010000002">
    <property type="protein sequence ID" value="MFC5526172.1"/>
    <property type="molecule type" value="Genomic_DNA"/>
</dbReference>
<keyword evidence="1" id="KW-1133">Transmembrane helix</keyword>
<protein>
    <submittedName>
        <fullName evidence="2">Uncharacterized protein</fullName>
    </submittedName>
</protein>
<organism evidence="2 3">
    <name type="scientific">Rhodanobacter ginsengisoli</name>
    <dbReference type="NCBI Taxonomy" id="418646"/>
    <lineage>
        <taxon>Bacteria</taxon>
        <taxon>Pseudomonadati</taxon>
        <taxon>Pseudomonadota</taxon>
        <taxon>Gammaproteobacteria</taxon>
        <taxon>Lysobacterales</taxon>
        <taxon>Rhodanobacteraceae</taxon>
        <taxon>Rhodanobacter</taxon>
    </lineage>
</organism>
<name>A0ABW0QRF4_9GAMM</name>
<feature type="transmembrane region" description="Helical" evidence="1">
    <location>
        <begin position="41"/>
        <end position="59"/>
    </location>
</feature>
<evidence type="ECO:0000313" key="3">
    <source>
        <dbReference type="Proteomes" id="UP001596114"/>
    </source>
</evidence>
<keyword evidence="3" id="KW-1185">Reference proteome</keyword>
<evidence type="ECO:0000256" key="1">
    <source>
        <dbReference type="SAM" id="Phobius"/>
    </source>
</evidence>
<feature type="transmembrane region" description="Helical" evidence="1">
    <location>
        <begin position="110"/>
        <end position="127"/>
    </location>
</feature>
<proteinExistence type="predicted"/>
<comment type="caution">
    <text evidence="2">The sequence shown here is derived from an EMBL/GenBank/DDBJ whole genome shotgun (WGS) entry which is preliminary data.</text>
</comment>
<dbReference type="Proteomes" id="UP001596114">
    <property type="component" value="Unassembled WGS sequence"/>
</dbReference>
<reference evidence="3" key="1">
    <citation type="journal article" date="2019" name="Int. J. Syst. Evol. Microbiol.">
        <title>The Global Catalogue of Microorganisms (GCM) 10K type strain sequencing project: providing services to taxonomists for standard genome sequencing and annotation.</title>
        <authorList>
            <consortium name="The Broad Institute Genomics Platform"/>
            <consortium name="The Broad Institute Genome Sequencing Center for Infectious Disease"/>
            <person name="Wu L."/>
            <person name="Ma J."/>
        </authorList>
    </citation>
    <scope>NUCLEOTIDE SEQUENCE [LARGE SCALE GENOMIC DNA]</scope>
    <source>
        <strain evidence="3">CGMCC 1.16619</strain>
    </source>
</reference>
<feature type="transmembrane region" description="Helical" evidence="1">
    <location>
        <begin position="9"/>
        <end position="29"/>
    </location>
</feature>
<evidence type="ECO:0000313" key="2">
    <source>
        <dbReference type="EMBL" id="MFC5526172.1"/>
    </source>
</evidence>
<gene>
    <name evidence="2" type="ORF">ACFPPA_10495</name>
</gene>
<feature type="transmembrane region" description="Helical" evidence="1">
    <location>
        <begin position="71"/>
        <end position="90"/>
    </location>
</feature>
<dbReference type="RefSeq" id="WP_377319715.1">
    <property type="nucleotide sequence ID" value="NZ_JBHSNF010000002.1"/>
</dbReference>
<sequence>MFQVLKVSVLYFAGVFAAGFVLGVIRTLWVTPALGPRAAELIEAPIMLLVVILVARTLVRRHALAQGWQWLTVGVVALALLLAVEFTVVLQLRDLSISEYLASRDPVSGTVYYVLLGMFAVMPLLMFRQRSGNAA</sequence>
<accession>A0ABW0QRF4</accession>
<keyword evidence="1" id="KW-0472">Membrane</keyword>
<keyword evidence="1" id="KW-0812">Transmembrane</keyword>